<dbReference type="Gene3D" id="1.10.287.130">
    <property type="match status" value="1"/>
</dbReference>
<evidence type="ECO:0000313" key="13">
    <source>
        <dbReference type="Proteomes" id="UP000076925"/>
    </source>
</evidence>
<gene>
    <name evidence="12" type="ORF">WA1_13710</name>
</gene>
<dbReference type="InterPro" id="IPR005467">
    <property type="entry name" value="His_kinase_dom"/>
</dbReference>
<comment type="caution">
    <text evidence="12">The sequence shown here is derived from an EMBL/GenBank/DDBJ whole genome shotgun (WGS) entry which is preliminary data.</text>
</comment>
<feature type="domain" description="HAMP" evidence="11">
    <location>
        <begin position="253"/>
        <end position="306"/>
    </location>
</feature>
<dbReference type="SMART" id="SM00387">
    <property type="entry name" value="HATPase_c"/>
    <property type="match status" value="1"/>
</dbReference>
<dbReference type="GO" id="GO:0000155">
    <property type="term" value="F:phosphorelay sensor kinase activity"/>
    <property type="evidence" value="ECO:0007669"/>
    <property type="project" value="InterPro"/>
</dbReference>
<feature type="transmembrane region" description="Helical" evidence="9">
    <location>
        <begin position="230"/>
        <end position="250"/>
    </location>
</feature>
<keyword evidence="8" id="KW-0175">Coiled coil</keyword>
<evidence type="ECO:0000259" key="11">
    <source>
        <dbReference type="PROSITE" id="PS50885"/>
    </source>
</evidence>
<evidence type="ECO:0000256" key="2">
    <source>
        <dbReference type="ARBA" id="ARBA00004370"/>
    </source>
</evidence>
<dbReference type="GO" id="GO:0016020">
    <property type="term" value="C:membrane"/>
    <property type="evidence" value="ECO:0007669"/>
    <property type="project" value="UniProtKB-SubCell"/>
</dbReference>
<feature type="coiled-coil region" evidence="8">
    <location>
        <begin position="291"/>
        <end position="322"/>
    </location>
</feature>
<comment type="catalytic activity">
    <reaction evidence="1">
        <text>ATP + protein L-histidine = ADP + protein N-phospho-L-histidine.</text>
        <dbReference type="EC" id="2.7.13.3"/>
    </reaction>
</comment>
<feature type="transmembrane region" description="Helical" evidence="9">
    <location>
        <begin position="36"/>
        <end position="59"/>
    </location>
</feature>
<accession>A0A139XEN4</accession>
<dbReference type="PRINTS" id="PR00344">
    <property type="entry name" value="BCTRLSENSOR"/>
</dbReference>
<evidence type="ECO:0000313" key="12">
    <source>
        <dbReference type="EMBL" id="KYC43150.1"/>
    </source>
</evidence>
<dbReference type="Gene3D" id="6.10.340.10">
    <property type="match status" value="1"/>
</dbReference>
<name>A0A139XEN4_9CYAN</name>
<keyword evidence="6 12" id="KW-0418">Kinase</keyword>
<evidence type="ECO:0000256" key="9">
    <source>
        <dbReference type="SAM" id="Phobius"/>
    </source>
</evidence>
<evidence type="ECO:0000256" key="1">
    <source>
        <dbReference type="ARBA" id="ARBA00000085"/>
    </source>
</evidence>
<dbReference type="PANTHER" id="PTHR43065">
    <property type="entry name" value="SENSOR HISTIDINE KINASE"/>
    <property type="match status" value="1"/>
</dbReference>
<dbReference type="InterPro" id="IPR003660">
    <property type="entry name" value="HAMP_dom"/>
</dbReference>
<dbReference type="Proteomes" id="UP000076925">
    <property type="component" value="Unassembled WGS sequence"/>
</dbReference>
<keyword evidence="4" id="KW-0597">Phosphoprotein</keyword>
<evidence type="ECO:0000256" key="7">
    <source>
        <dbReference type="ARBA" id="ARBA00023012"/>
    </source>
</evidence>
<dbReference type="CDD" id="cd06225">
    <property type="entry name" value="HAMP"/>
    <property type="match status" value="1"/>
</dbReference>
<evidence type="ECO:0000256" key="3">
    <source>
        <dbReference type="ARBA" id="ARBA00012438"/>
    </source>
</evidence>
<keyword evidence="9" id="KW-0472">Membrane</keyword>
<keyword evidence="5" id="KW-0808">Transferase</keyword>
<evidence type="ECO:0000256" key="6">
    <source>
        <dbReference type="ARBA" id="ARBA00022777"/>
    </source>
</evidence>
<dbReference type="InterPro" id="IPR003594">
    <property type="entry name" value="HATPase_dom"/>
</dbReference>
<organism evidence="12 13">
    <name type="scientific">Scytonema hofmannii PCC 7110</name>
    <dbReference type="NCBI Taxonomy" id="128403"/>
    <lineage>
        <taxon>Bacteria</taxon>
        <taxon>Bacillati</taxon>
        <taxon>Cyanobacteriota</taxon>
        <taxon>Cyanophyceae</taxon>
        <taxon>Nostocales</taxon>
        <taxon>Scytonemataceae</taxon>
        <taxon>Scytonema</taxon>
    </lineage>
</organism>
<evidence type="ECO:0000256" key="8">
    <source>
        <dbReference type="SAM" id="Coils"/>
    </source>
</evidence>
<dbReference type="InterPro" id="IPR036097">
    <property type="entry name" value="HisK_dim/P_sf"/>
</dbReference>
<dbReference type="Pfam" id="PF02518">
    <property type="entry name" value="HATPase_c"/>
    <property type="match status" value="1"/>
</dbReference>
<feature type="domain" description="Histidine kinase" evidence="10">
    <location>
        <begin position="331"/>
        <end position="579"/>
    </location>
</feature>
<comment type="subcellular location">
    <subcellularLocation>
        <location evidence="2">Membrane</location>
    </subcellularLocation>
</comment>
<dbReference type="PROSITE" id="PS50109">
    <property type="entry name" value="HIS_KIN"/>
    <property type="match status" value="1"/>
</dbReference>
<dbReference type="SUPFAM" id="SSF55874">
    <property type="entry name" value="ATPase domain of HSP90 chaperone/DNA topoisomerase II/histidine kinase"/>
    <property type="match status" value="1"/>
</dbReference>
<dbReference type="SUPFAM" id="SSF158472">
    <property type="entry name" value="HAMP domain-like"/>
    <property type="match status" value="1"/>
</dbReference>
<dbReference type="EMBL" id="ANNX02000016">
    <property type="protein sequence ID" value="KYC43150.1"/>
    <property type="molecule type" value="Genomic_DNA"/>
</dbReference>
<dbReference type="Pfam" id="PF00672">
    <property type="entry name" value="HAMP"/>
    <property type="match status" value="1"/>
</dbReference>
<dbReference type="PANTHER" id="PTHR43065:SF50">
    <property type="entry name" value="HISTIDINE KINASE"/>
    <property type="match status" value="1"/>
</dbReference>
<sequence>MMTVTQNTRLPSKNSSIYNLFKRFLSHLSISQKIGYGYALALSVAIVGTIAGITIGEYYHRQAQEKHDHAIQEIELLSRLQNAILQTRTHQQQFIPLIQNSKLLQEEHFHFLEHTTEINQLLSKITSYVSRTSYQREKHTDGIPDLLETYKGVPEEYWEQIEKLMGQLQMSSFKLEEMTTAQQVLLNFTNSPIALKFDSFSDDLTEVIQASYRDRTQAEKNVLLAERLRLQLIIGSILFSTALAAILAFYTSSAIAHPLTTVTNVAQRVTQESNFDLQTPVTTTDEVGKLAISLNLLIQQVKQLLKEQQAEAQAQLVQSEKLSSLGRMIAGVAHEINNPVSFISANLVHAKTYIDDLLALLQAYQEEVPNPSADTQVLAQTIDLEFLKDDLPKLLNSIEFGAIRTREIAGSLKDFARLDGSDAQPVNIHPCIDSTLSILNSRLKQNIKVVRNYGDIFAIAGYMGLLYQVFMNLLSNAIDTLEEKLAVNSQFQPEITITTEIYEQNWILVRIADNGLGIPLENQSKIFETFFTTKPRGVGTGLGLAITHQIVVEKHGGKITCKSELDKGTEFTISLPIHSQ</sequence>
<dbReference type="CDD" id="cd00082">
    <property type="entry name" value="HisKA"/>
    <property type="match status" value="1"/>
</dbReference>
<keyword evidence="9" id="KW-1133">Transmembrane helix</keyword>
<keyword evidence="7" id="KW-0902">Two-component regulatory system</keyword>
<dbReference type="Gene3D" id="3.30.565.10">
    <property type="entry name" value="Histidine kinase-like ATPase, C-terminal domain"/>
    <property type="match status" value="1"/>
</dbReference>
<evidence type="ECO:0000259" key="10">
    <source>
        <dbReference type="PROSITE" id="PS50109"/>
    </source>
</evidence>
<protein>
    <recommendedName>
        <fullName evidence="3">histidine kinase</fullName>
        <ecNumber evidence="3">2.7.13.3</ecNumber>
    </recommendedName>
</protein>
<evidence type="ECO:0000256" key="4">
    <source>
        <dbReference type="ARBA" id="ARBA00022553"/>
    </source>
</evidence>
<dbReference type="PROSITE" id="PS50885">
    <property type="entry name" value="HAMP"/>
    <property type="match status" value="1"/>
</dbReference>
<dbReference type="AlphaFoldDB" id="A0A139XEN4"/>
<dbReference type="InterPro" id="IPR036890">
    <property type="entry name" value="HATPase_C_sf"/>
</dbReference>
<reference evidence="12 13" key="1">
    <citation type="journal article" date="2013" name="Genome Biol. Evol.">
        <title>Genomes of Stigonematalean cyanobacteria (subsection V) and the evolution of oxygenic photosynthesis from prokaryotes to plastids.</title>
        <authorList>
            <person name="Dagan T."/>
            <person name="Roettger M."/>
            <person name="Stucken K."/>
            <person name="Landan G."/>
            <person name="Koch R."/>
            <person name="Major P."/>
            <person name="Gould S.B."/>
            <person name="Goremykin V.V."/>
            <person name="Rippka R."/>
            <person name="Tandeau de Marsac N."/>
            <person name="Gugger M."/>
            <person name="Lockhart P.J."/>
            <person name="Allen J.F."/>
            <person name="Brune I."/>
            <person name="Maus I."/>
            <person name="Puhler A."/>
            <person name="Martin W.F."/>
        </authorList>
    </citation>
    <scope>NUCLEOTIDE SEQUENCE [LARGE SCALE GENOMIC DNA]</scope>
    <source>
        <strain evidence="12 13">PCC 7110</strain>
    </source>
</reference>
<keyword evidence="13" id="KW-1185">Reference proteome</keyword>
<dbReference type="STRING" id="128403.WA1_13710"/>
<proteinExistence type="predicted"/>
<evidence type="ECO:0000256" key="5">
    <source>
        <dbReference type="ARBA" id="ARBA00022679"/>
    </source>
</evidence>
<dbReference type="InterPro" id="IPR003661">
    <property type="entry name" value="HisK_dim/P_dom"/>
</dbReference>
<dbReference type="InterPro" id="IPR004358">
    <property type="entry name" value="Sig_transdc_His_kin-like_C"/>
</dbReference>
<dbReference type="SMART" id="SM00304">
    <property type="entry name" value="HAMP"/>
    <property type="match status" value="1"/>
</dbReference>
<keyword evidence="9" id="KW-0812">Transmembrane</keyword>
<dbReference type="SUPFAM" id="SSF47384">
    <property type="entry name" value="Homodimeric domain of signal transducing histidine kinase"/>
    <property type="match status" value="1"/>
</dbReference>
<dbReference type="EC" id="2.7.13.3" evidence="3"/>